<dbReference type="UCSC" id="F25E5.13">
    <property type="organism name" value="c. elegans"/>
</dbReference>
<dbReference type="HOGENOM" id="CLU_042960_0_0_1"/>
<organism evidence="2 3">
    <name type="scientific">Caenorhabditis elegans</name>
    <dbReference type="NCBI Taxonomy" id="6239"/>
    <lineage>
        <taxon>Eukaryota</taxon>
        <taxon>Metazoa</taxon>
        <taxon>Ecdysozoa</taxon>
        <taxon>Nematoda</taxon>
        <taxon>Chromadorea</taxon>
        <taxon>Rhabditida</taxon>
        <taxon>Rhabditina</taxon>
        <taxon>Rhabditomorpha</taxon>
        <taxon>Rhabditoidea</taxon>
        <taxon>Rhabditidae</taxon>
        <taxon>Peloderinae</taxon>
        <taxon>Caenorhabditis</taxon>
    </lineage>
</organism>
<keyword evidence="3" id="KW-1185">Reference proteome</keyword>
<name>Q9GUB7_CAEEL</name>
<evidence type="ECO:0000256" key="1">
    <source>
        <dbReference type="SAM" id="Phobius"/>
    </source>
</evidence>
<dbReference type="Pfam" id="PF10318">
    <property type="entry name" value="7TM_GPCR_Srh"/>
    <property type="match status" value="1"/>
</dbReference>
<reference evidence="2 3" key="1">
    <citation type="journal article" date="1998" name="Science">
        <title>Genome sequence of the nematode C. elegans: a platform for investigating biology.</title>
        <authorList>
            <consortium name="The C. elegans sequencing consortium"/>
            <person name="Sulson J.E."/>
            <person name="Waterston R."/>
        </authorList>
    </citation>
    <scope>NUCLEOTIDE SEQUENCE [LARGE SCALE GENOMIC DNA]</scope>
    <source>
        <strain evidence="2 3">Bristol N2</strain>
    </source>
</reference>
<dbReference type="AlphaFoldDB" id="Q9GUB7"/>
<dbReference type="WormBase" id="F25E5.13">
    <property type="protein sequence ID" value="CE24915"/>
    <property type="gene ID" value="WBGene00005313"/>
    <property type="gene designation" value="srh-92"/>
</dbReference>
<evidence type="ECO:0000313" key="3">
    <source>
        <dbReference type="Proteomes" id="UP000001940"/>
    </source>
</evidence>
<dbReference type="PANTHER" id="PTHR22941:SF16">
    <property type="entry name" value="SERPENTINE RECEPTOR, CLASS H"/>
    <property type="match status" value="1"/>
</dbReference>
<dbReference type="InParanoid" id="Q9GUB7"/>
<dbReference type="SMR" id="Q9GUB7"/>
<accession>Q9GUB7</accession>
<feature type="transmembrane region" description="Helical" evidence="1">
    <location>
        <begin position="108"/>
        <end position="130"/>
    </location>
</feature>
<proteinExistence type="predicted"/>
<dbReference type="InterPro" id="IPR053220">
    <property type="entry name" value="Nematode_rcpt-like_serp_H"/>
</dbReference>
<dbReference type="EMBL" id="BX284605">
    <property type="protein sequence ID" value="CCD65098.1"/>
    <property type="molecule type" value="Genomic_DNA"/>
</dbReference>
<dbReference type="GeneID" id="191879"/>
<dbReference type="OMA" id="CMKWPLL"/>
<evidence type="ECO:0000313" key="2">
    <source>
        <dbReference type="EMBL" id="CCD65098.1"/>
    </source>
</evidence>
<keyword evidence="1" id="KW-0812">Transmembrane</keyword>
<feature type="transmembrane region" description="Helical" evidence="1">
    <location>
        <begin position="261"/>
        <end position="285"/>
    </location>
</feature>
<feature type="transmembrane region" description="Helical" evidence="1">
    <location>
        <begin position="151"/>
        <end position="169"/>
    </location>
</feature>
<dbReference type="KEGG" id="cel:CELE_F25E5.13"/>
<dbReference type="eggNOG" id="ENOG502TJHN">
    <property type="taxonomic scope" value="Eukaryota"/>
</dbReference>
<dbReference type="PANTHER" id="PTHR22941">
    <property type="entry name" value="SERPENTINE RECEPTOR"/>
    <property type="match status" value="1"/>
</dbReference>
<dbReference type="PaxDb" id="6239-F25E5.13"/>
<feature type="transmembrane region" description="Helical" evidence="1">
    <location>
        <begin position="29"/>
        <end position="52"/>
    </location>
</feature>
<keyword evidence="1" id="KW-0472">Membrane</keyword>
<dbReference type="PhylomeDB" id="Q9GUB7"/>
<dbReference type="InterPro" id="IPR019422">
    <property type="entry name" value="7TM_GPCR_serpentine_rcpt_Srh"/>
</dbReference>
<keyword evidence="1" id="KW-1133">Transmembrane helix</keyword>
<feature type="transmembrane region" description="Helical" evidence="1">
    <location>
        <begin position="291"/>
        <end position="314"/>
    </location>
</feature>
<dbReference type="AGR" id="WB:WBGene00005313"/>
<gene>
    <name evidence="2 4" type="primary">srh-92</name>
    <name evidence="2" type="ORF">CELE_F25E5.13</name>
    <name evidence="4" type="ORF">F25E5.13</name>
</gene>
<keyword evidence="2" id="KW-0675">Receptor</keyword>
<sequence length="348" mass="39882">MAHSVSEYYSTNYSQCVSDDSFLSSWKGLVVVCFSIQLVSIPCHFLTFYLIFTKTPSSMKFIKFPLLLSHFWSMMLDFWFGILSTPYIFFPNLVLFGCGVLNFFRFPILISFILGINTLIFMNLSLIYLYESRSSLIVKNKFKITSSMTRALYYSLNYMSYFPTLYFISKIPMDQESAKLDVLKSMPCPTQEFFTQEVYVLISDPFLAMLIDIAVNSTYMIITSFQIVFHGCCSLYYLYIEPSYAASTRTRSLQRSFFIGITAQTCVPFIVIVTTYIIIILTFLFGNLSQGLFNVCISIIGSHGFVGSIVIILIHGNYRKAVWQSLTKQEVRSDIANCKVPNTVNRVL</sequence>
<protein>
    <submittedName>
        <fullName evidence="2">Serpentine Receptor, class H</fullName>
    </submittedName>
</protein>
<feature type="transmembrane region" description="Helical" evidence="1">
    <location>
        <begin position="64"/>
        <end position="88"/>
    </location>
</feature>
<evidence type="ECO:0000313" key="4">
    <source>
        <dbReference type="WormBase" id="F25E5.13"/>
    </source>
</evidence>
<feature type="transmembrane region" description="Helical" evidence="1">
    <location>
        <begin position="219"/>
        <end position="240"/>
    </location>
</feature>
<dbReference type="CTD" id="191879"/>
<dbReference type="Proteomes" id="UP000001940">
    <property type="component" value="Chromosome V"/>
</dbReference>
<dbReference type="FunCoup" id="Q9GUB7">
    <property type="interactions" value="105"/>
</dbReference>
<dbReference type="RefSeq" id="NP_504918.1">
    <property type="nucleotide sequence ID" value="NM_072517.2"/>
</dbReference>
<dbReference type="OrthoDB" id="10443101at2759"/>